<reference evidence="2 4" key="2">
    <citation type="submission" date="2018-03" db="EMBL/GenBank/DDBJ databases">
        <title>Diversity of bacteria associated with corn roots inoculated with woodland soils in Canada, and Description of Pseudomonas aylmerense sp. nov.</title>
        <authorList>
            <person name="Tambong J.T."/>
            <person name="Xu R."/>
            <person name="Tchagang C."/>
        </authorList>
    </citation>
    <scope>NUCLEOTIDE SEQUENCE [LARGE SCALE GENOMIC DNA]</scope>
    <source>
        <strain evidence="2 4">S1E44</strain>
    </source>
</reference>
<evidence type="ECO:0000313" key="2">
    <source>
        <dbReference type="EMBL" id="PTC25974.1"/>
    </source>
</evidence>
<evidence type="ECO:0000313" key="4">
    <source>
        <dbReference type="Proteomes" id="UP000240571"/>
    </source>
</evidence>
<dbReference type="EMBL" id="MAUE01000001">
    <property type="protein sequence ID" value="OCW30557.1"/>
    <property type="molecule type" value="Genomic_DNA"/>
</dbReference>
<sequence>MFAGNTVGWNQFYFDHARQMEAHYAVSKSSTQYPIAIQGRVGKIKRRVNGDTTLNVMNLERLRVTQDPNEPHIWY</sequence>
<reference evidence="1 3" key="1">
    <citation type="submission" date="2016-06" db="EMBL/GenBank/DDBJ databases">
        <title>Draft genome sequence of Pseudomonas sp. S1E40, a novel strain antagonistic activity to fungal plant pathogen.</title>
        <authorList>
            <person name="Tambong J.T."/>
            <person name="Tchagang C."/>
            <person name="Xu R."/>
        </authorList>
    </citation>
    <scope>NUCLEOTIDE SEQUENCE [LARGE SCALE GENOMIC DNA]</scope>
    <source>
        <strain evidence="1 3">S1E40</strain>
    </source>
</reference>
<accession>A0A2T4FRC5</accession>
<dbReference type="AlphaFoldDB" id="A0A2T4FRC5"/>
<dbReference type="Proteomes" id="UP000240571">
    <property type="component" value="Unassembled WGS sequence"/>
</dbReference>
<dbReference type="Proteomes" id="UP000095081">
    <property type="component" value="Unassembled WGS sequence"/>
</dbReference>
<name>A0A2T4FRC5_9PSED</name>
<proteinExistence type="predicted"/>
<protein>
    <submittedName>
        <fullName evidence="2">Uncharacterized protein</fullName>
    </submittedName>
</protein>
<organism evidence="2 4">
    <name type="scientific">Pseudomonas aylmerensis</name>
    <dbReference type="NCBI Taxonomy" id="1869229"/>
    <lineage>
        <taxon>Bacteria</taxon>
        <taxon>Pseudomonadati</taxon>
        <taxon>Pseudomonadota</taxon>
        <taxon>Gammaproteobacteria</taxon>
        <taxon>Pseudomonadales</taxon>
        <taxon>Pseudomonadaceae</taxon>
        <taxon>Pseudomonas</taxon>
    </lineage>
</organism>
<gene>
    <name evidence="1" type="ORF">BBG20_00260</name>
    <name evidence="2" type="ORF">C9382_23175</name>
</gene>
<dbReference type="OrthoDB" id="6847320at2"/>
<comment type="caution">
    <text evidence="2">The sequence shown here is derived from an EMBL/GenBank/DDBJ whole genome shotgun (WGS) entry which is preliminary data.</text>
</comment>
<evidence type="ECO:0000313" key="3">
    <source>
        <dbReference type="Proteomes" id="UP000095081"/>
    </source>
</evidence>
<dbReference type="EMBL" id="PYWW01000049">
    <property type="protein sequence ID" value="PTC25974.1"/>
    <property type="molecule type" value="Genomic_DNA"/>
</dbReference>
<evidence type="ECO:0000313" key="1">
    <source>
        <dbReference type="EMBL" id="OCW30557.1"/>
    </source>
</evidence>
<keyword evidence="3" id="KW-1185">Reference proteome</keyword>